<keyword evidence="4" id="KW-1185">Reference proteome</keyword>
<dbReference type="PANTHER" id="PTHR34154:SF3">
    <property type="entry name" value="ALKALI-SENSITIVE LINKAGE PROTEIN 1"/>
    <property type="match status" value="1"/>
</dbReference>
<evidence type="ECO:0000313" key="3">
    <source>
        <dbReference type="EMBL" id="KAK7460855.1"/>
    </source>
</evidence>
<dbReference type="Gene3D" id="3.20.20.80">
    <property type="entry name" value="Glycosidases"/>
    <property type="match status" value="1"/>
</dbReference>
<dbReference type="Pfam" id="PF11790">
    <property type="entry name" value="Glyco_hydro_cc"/>
    <property type="match status" value="1"/>
</dbReference>
<proteinExistence type="predicted"/>
<dbReference type="SUPFAM" id="SSF51445">
    <property type="entry name" value="(Trans)glycosidases"/>
    <property type="match status" value="1"/>
</dbReference>
<keyword evidence="1" id="KW-0732">Signal</keyword>
<comment type="caution">
    <text evidence="3">The sequence shown here is derived from an EMBL/GenBank/DDBJ whole genome shotgun (WGS) entry which is preliminary data.</text>
</comment>
<protein>
    <recommendedName>
        <fullName evidence="2">Asl1-like glycosyl hydrolase catalytic domain-containing protein</fullName>
    </recommendedName>
</protein>
<dbReference type="PANTHER" id="PTHR34154">
    <property type="entry name" value="ALKALI-SENSITIVE LINKAGE PROTEIN 1"/>
    <property type="match status" value="1"/>
</dbReference>
<evidence type="ECO:0000256" key="1">
    <source>
        <dbReference type="SAM" id="SignalP"/>
    </source>
</evidence>
<reference evidence="3 4" key="1">
    <citation type="submission" date="2024-01" db="EMBL/GenBank/DDBJ databases">
        <title>A draft genome for the cacao thread blight pathogen Marasmiellus scandens.</title>
        <authorList>
            <person name="Baruah I.K."/>
            <person name="Leung J."/>
            <person name="Bukari Y."/>
            <person name="Amoako-Attah I."/>
            <person name="Meinhardt L.W."/>
            <person name="Bailey B.A."/>
            <person name="Cohen S.P."/>
        </authorList>
    </citation>
    <scope>NUCLEOTIDE SEQUENCE [LARGE SCALE GENOMIC DNA]</scope>
    <source>
        <strain evidence="3 4">GH-19</strain>
    </source>
</reference>
<gene>
    <name evidence="3" type="ORF">VKT23_008786</name>
</gene>
<feature type="domain" description="Asl1-like glycosyl hydrolase catalytic" evidence="2">
    <location>
        <begin position="42"/>
        <end position="268"/>
    </location>
</feature>
<feature type="chain" id="PRO_5046147068" description="Asl1-like glycosyl hydrolase catalytic domain-containing protein" evidence="1">
    <location>
        <begin position="28"/>
        <end position="270"/>
    </location>
</feature>
<dbReference type="InterPro" id="IPR024655">
    <property type="entry name" value="Asl1_glyco_hydro_catalytic"/>
</dbReference>
<dbReference type="EMBL" id="JBANRG010000014">
    <property type="protein sequence ID" value="KAK7460855.1"/>
    <property type="molecule type" value="Genomic_DNA"/>
</dbReference>
<organism evidence="3 4">
    <name type="scientific">Marasmiellus scandens</name>
    <dbReference type="NCBI Taxonomy" id="2682957"/>
    <lineage>
        <taxon>Eukaryota</taxon>
        <taxon>Fungi</taxon>
        <taxon>Dikarya</taxon>
        <taxon>Basidiomycota</taxon>
        <taxon>Agaricomycotina</taxon>
        <taxon>Agaricomycetes</taxon>
        <taxon>Agaricomycetidae</taxon>
        <taxon>Agaricales</taxon>
        <taxon>Marasmiineae</taxon>
        <taxon>Omphalotaceae</taxon>
        <taxon>Marasmiellus</taxon>
    </lineage>
</organism>
<name>A0ABR1JK67_9AGAR</name>
<evidence type="ECO:0000259" key="2">
    <source>
        <dbReference type="Pfam" id="PF11790"/>
    </source>
</evidence>
<evidence type="ECO:0000313" key="4">
    <source>
        <dbReference type="Proteomes" id="UP001498398"/>
    </source>
</evidence>
<dbReference type="InterPro" id="IPR053183">
    <property type="entry name" value="ASL1"/>
</dbReference>
<dbReference type="InterPro" id="IPR017853">
    <property type="entry name" value="GH"/>
</dbReference>
<accession>A0ABR1JK67</accession>
<sequence>MTLSFRTLSNTLLLLSALCTLPSLTEAANAKRGIAFALDLTEAGDASKASGTQISWEYDWQLNAPPNFPAGIEHVPMQHDRNGIDGFEAAVKGMGAKVALGFNEPDVAAQSNIPAGEAADLWKQGIQPLAAAGVRLGSPAVSSSPAPAGTQWLKDFIAACSGCTIDFIAVHWYGDGADNFISYIQQVHTDFPNKPIWITEFASTSTDTAAFLQAVQAFLDQTVNWLDGQDFVERYSWFAFSRRAPPGSNLVSNLLDNGGNVNALGNAYLS</sequence>
<feature type="signal peptide" evidence="1">
    <location>
        <begin position="1"/>
        <end position="27"/>
    </location>
</feature>
<dbReference type="Proteomes" id="UP001498398">
    <property type="component" value="Unassembled WGS sequence"/>
</dbReference>